<dbReference type="PANTHER" id="PTHR23084">
    <property type="entry name" value="PHOSPHATIDYLINOSITOL-4-PHOSPHATE 5-KINASE RELATED"/>
    <property type="match status" value="1"/>
</dbReference>
<proteinExistence type="predicted"/>
<dbReference type="InterPro" id="IPR003409">
    <property type="entry name" value="MORN"/>
</dbReference>
<keyword evidence="1" id="KW-0677">Repeat</keyword>
<evidence type="ECO:0000256" key="2">
    <source>
        <dbReference type="SAM" id="Coils"/>
    </source>
</evidence>
<accession>A0A9W7G7Q4</accession>
<keyword evidence="2" id="KW-0175">Coiled coil</keyword>
<dbReference type="Gene3D" id="2.20.110.10">
    <property type="entry name" value="Histone H3 K4-specific methyltransferase SET7/9 N-terminal domain"/>
    <property type="match status" value="1"/>
</dbReference>
<gene>
    <name evidence="4" type="ORF">TrCOL_g9958</name>
</gene>
<dbReference type="Proteomes" id="UP001165065">
    <property type="component" value="Unassembled WGS sequence"/>
</dbReference>
<evidence type="ECO:0000313" key="4">
    <source>
        <dbReference type="EMBL" id="GMI36644.1"/>
    </source>
</evidence>
<dbReference type="PANTHER" id="PTHR23084:SF263">
    <property type="entry name" value="MORN REPEAT-CONTAINING PROTEIN 1"/>
    <property type="match status" value="1"/>
</dbReference>
<comment type="caution">
    <text evidence="4">The sequence shown here is derived from an EMBL/GenBank/DDBJ whole genome shotgun (WGS) entry which is preliminary data.</text>
</comment>
<feature type="coiled-coil region" evidence="2">
    <location>
        <begin position="50"/>
        <end position="114"/>
    </location>
</feature>
<reference evidence="5" key="1">
    <citation type="journal article" date="2023" name="Commun. Biol.">
        <title>Genome analysis of Parmales, the sister group of diatoms, reveals the evolutionary specialization of diatoms from phago-mixotrophs to photoautotrophs.</title>
        <authorList>
            <person name="Ban H."/>
            <person name="Sato S."/>
            <person name="Yoshikawa S."/>
            <person name="Yamada K."/>
            <person name="Nakamura Y."/>
            <person name="Ichinomiya M."/>
            <person name="Sato N."/>
            <person name="Blanc-Mathieu R."/>
            <person name="Endo H."/>
            <person name="Kuwata A."/>
            <person name="Ogata H."/>
        </authorList>
    </citation>
    <scope>NUCLEOTIDE SEQUENCE [LARGE SCALE GENOMIC DNA]</scope>
</reference>
<protein>
    <submittedName>
        <fullName evidence="4">Uncharacterized protein</fullName>
    </submittedName>
</protein>
<keyword evidence="5" id="KW-1185">Reference proteome</keyword>
<evidence type="ECO:0000313" key="5">
    <source>
        <dbReference type="Proteomes" id="UP001165065"/>
    </source>
</evidence>
<feature type="region of interest" description="Disordered" evidence="3">
    <location>
        <begin position="386"/>
        <end position="407"/>
    </location>
</feature>
<feature type="compositionally biased region" description="Basic and acidic residues" evidence="3">
    <location>
        <begin position="346"/>
        <end position="370"/>
    </location>
</feature>
<feature type="region of interest" description="Disordered" evidence="3">
    <location>
        <begin position="336"/>
        <end position="370"/>
    </location>
</feature>
<evidence type="ECO:0000256" key="3">
    <source>
        <dbReference type="SAM" id="MobiDB-lite"/>
    </source>
</evidence>
<evidence type="ECO:0000256" key="1">
    <source>
        <dbReference type="ARBA" id="ARBA00022737"/>
    </source>
</evidence>
<name>A0A9W7G7Q4_9STRA</name>
<dbReference type="OrthoDB" id="270720at2759"/>
<dbReference type="SMART" id="SM00698">
    <property type="entry name" value="MORN"/>
    <property type="match status" value="2"/>
</dbReference>
<dbReference type="SUPFAM" id="SSF82185">
    <property type="entry name" value="Histone H3 K4-specific methyltransferase SET7/9 N-terminal domain"/>
    <property type="match status" value="1"/>
</dbReference>
<dbReference type="Pfam" id="PF02493">
    <property type="entry name" value="MORN"/>
    <property type="match status" value="2"/>
</dbReference>
<organism evidence="4 5">
    <name type="scientific">Triparma columacea</name>
    <dbReference type="NCBI Taxonomy" id="722753"/>
    <lineage>
        <taxon>Eukaryota</taxon>
        <taxon>Sar</taxon>
        <taxon>Stramenopiles</taxon>
        <taxon>Ochrophyta</taxon>
        <taxon>Bolidophyceae</taxon>
        <taxon>Parmales</taxon>
        <taxon>Triparmaceae</taxon>
        <taxon>Triparma</taxon>
    </lineage>
</organism>
<dbReference type="EMBL" id="BRYA01000067">
    <property type="protein sequence ID" value="GMI36644.1"/>
    <property type="molecule type" value="Genomic_DNA"/>
</dbReference>
<sequence>MDVLGSMGGPMNEAQKKLYKKLLKSLDQKDEDDELDRMAANKESPAEMYARKLALERKNEEMMRSKAERRLEKKQAKEEAALKIKLENIKRKKIEEARKMKEEADAKVKEIEIKTHKFFRLNKYGKGILTGVVYFGDTIRIKDSWIPHGYGEYKVNGEVLYEGDFSRGKMHGRGSYLFANGNTWKGTFRFDELHGVGILELAEREGVENTGPPRECIFHRNKKVCFTDELLPGYHIKLLRQGGYMHSPGATILGKTKKNGHFRVKLDIGGVENINLGEEAFMIDLAKPRITLLEDYVDKAGEKGANRDGTYTEKRYDFLKDVAEPTYTERMENWYSDKLPPGAEEDLAKKEAERKKKEWDERQKRKEAAIREKEKVEEINKAKAEKKAAEEEAKKEQDAFNGEVQRKKEMLMKKRADMENEVKKRESIALAGK</sequence>
<dbReference type="AlphaFoldDB" id="A0A9W7G7Q4"/>